<name>A0A3N2CS42_9ACTN</name>
<gene>
    <name evidence="2" type="ORF">EDD33_1183</name>
</gene>
<organism evidence="2 3">
    <name type="scientific">Nocardioides aurantiacus</name>
    <dbReference type="NCBI Taxonomy" id="86796"/>
    <lineage>
        <taxon>Bacteria</taxon>
        <taxon>Bacillati</taxon>
        <taxon>Actinomycetota</taxon>
        <taxon>Actinomycetes</taxon>
        <taxon>Propionibacteriales</taxon>
        <taxon>Nocardioidaceae</taxon>
        <taxon>Nocardioides</taxon>
    </lineage>
</organism>
<keyword evidence="3" id="KW-1185">Reference proteome</keyword>
<proteinExistence type="predicted"/>
<keyword evidence="1" id="KW-1133">Transmembrane helix</keyword>
<feature type="transmembrane region" description="Helical" evidence="1">
    <location>
        <begin position="62"/>
        <end position="84"/>
    </location>
</feature>
<feature type="transmembrane region" description="Helical" evidence="1">
    <location>
        <begin position="37"/>
        <end position="56"/>
    </location>
</feature>
<reference evidence="2 3" key="1">
    <citation type="submission" date="2018-11" db="EMBL/GenBank/DDBJ databases">
        <title>Sequencing the genomes of 1000 actinobacteria strains.</title>
        <authorList>
            <person name="Klenk H.-P."/>
        </authorList>
    </citation>
    <scope>NUCLEOTIDE SEQUENCE [LARGE SCALE GENOMIC DNA]</scope>
    <source>
        <strain evidence="2 3">DSM 12652</strain>
    </source>
</reference>
<evidence type="ECO:0000256" key="1">
    <source>
        <dbReference type="SAM" id="Phobius"/>
    </source>
</evidence>
<dbReference type="OrthoDB" id="4871596at2"/>
<dbReference type="AlphaFoldDB" id="A0A3N2CS42"/>
<keyword evidence="1" id="KW-0812">Transmembrane</keyword>
<accession>A0A3N2CS42</accession>
<protein>
    <submittedName>
        <fullName evidence="2">Uncharacterized protein</fullName>
    </submittedName>
</protein>
<feature type="transmembrane region" description="Helical" evidence="1">
    <location>
        <begin position="6"/>
        <end position="25"/>
    </location>
</feature>
<sequence length="168" mass="16442">MTAYLVVGVVGLVVLAVSLLLGDVLDGLLDALAGDAFSTAVAGGFLAALGFGGAAAEAAGAPVLVSLPVGVVAGVVVGWFAAWLTRLVRDGGSDGTPEADDVLGREGQVVSAVPAEGYGTVRVLVGGHVVRLNARAEAPLEAGTPVHVTAVLSPTAVTVAPVWGELGP</sequence>
<dbReference type="Proteomes" id="UP000281738">
    <property type="component" value="Unassembled WGS sequence"/>
</dbReference>
<dbReference type="EMBL" id="RKHO01000001">
    <property type="protein sequence ID" value="ROR90345.1"/>
    <property type="molecule type" value="Genomic_DNA"/>
</dbReference>
<keyword evidence="1" id="KW-0472">Membrane</keyword>
<dbReference type="RefSeq" id="WP_123389507.1">
    <property type="nucleotide sequence ID" value="NZ_RKHO01000001.1"/>
</dbReference>
<comment type="caution">
    <text evidence="2">The sequence shown here is derived from an EMBL/GenBank/DDBJ whole genome shotgun (WGS) entry which is preliminary data.</text>
</comment>
<dbReference type="InterPro" id="IPR012340">
    <property type="entry name" value="NA-bd_OB-fold"/>
</dbReference>
<evidence type="ECO:0000313" key="3">
    <source>
        <dbReference type="Proteomes" id="UP000281738"/>
    </source>
</evidence>
<evidence type="ECO:0000313" key="2">
    <source>
        <dbReference type="EMBL" id="ROR90345.1"/>
    </source>
</evidence>
<dbReference type="Gene3D" id="2.40.50.140">
    <property type="entry name" value="Nucleic acid-binding proteins"/>
    <property type="match status" value="1"/>
</dbReference>